<feature type="region of interest" description="Disordered" evidence="1">
    <location>
        <begin position="26"/>
        <end position="64"/>
    </location>
</feature>
<comment type="caution">
    <text evidence="3">The sequence shown here is derived from an EMBL/GenBank/DDBJ whole genome shotgun (WGS) entry which is preliminary data.</text>
</comment>
<name>A0AA87A558_9LACO</name>
<feature type="signal peptide" evidence="2">
    <location>
        <begin position="1"/>
        <end position="25"/>
    </location>
</feature>
<gene>
    <name evidence="3" type="ORF">HMPREF0514_10982</name>
</gene>
<protein>
    <recommendedName>
        <fullName evidence="5">Lipoprotein</fullName>
    </recommendedName>
</protein>
<dbReference type="AlphaFoldDB" id="A0AA87A558"/>
<dbReference type="EMBL" id="ACGO02000001">
    <property type="protein sequence ID" value="EFJ70538.1"/>
    <property type="molecule type" value="Genomic_DNA"/>
</dbReference>
<evidence type="ECO:0000313" key="3">
    <source>
        <dbReference type="EMBL" id="EFJ70538.1"/>
    </source>
</evidence>
<proteinExistence type="predicted"/>
<sequence length="176" mass="19875">MKRSIRSVATVFSLLTLGLSLTACSSNSSKDQDTYKQSVSARRESLRKSREEKSSAENEQIKKANNQLVQDLKGNQDDANNGNHNYDYSTYVEKIDIKSNTQAYVYVDESFMNLDDVAKTKVGNSISNLVLRSMATSGMDIQPEDQKRGIYLAFYTGGNKALGHSRFTNYNEYKFY</sequence>
<feature type="compositionally biased region" description="Basic and acidic residues" evidence="1">
    <location>
        <begin position="41"/>
        <end position="62"/>
    </location>
</feature>
<reference evidence="3 4" key="1">
    <citation type="submission" date="2010-06" db="EMBL/GenBank/DDBJ databases">
        <authorList>
            <person name="Muzny D."/>
            <person name="Qin X."/>
            <person name="Buhay C."/>
            <person name="Dugan-Rocha S."/>
            <person name="Ding Y."/>
            <person name="Chen G."/>
            <person name="Hawes A."/>
            <person name="Holder M."/>
            <person name="Jhangiani S."/>
            <person name="Johnson A."/>
            <person name="Khan Z."/>
            <person name="Li Z."/>
            <person name="Liu W."/>
            <person name="Liu X."/>
            <person name="Perez L."/>
            <person name="Shen H."/>
            <person name="Wang Q."/>
            <person name="Watt J."/>
            <person name="Xi L."/>
            <person name="Xin Y."/>
            <person name="Zhou J."/>
            <person name="Deng J."/>
            <person name="Jiang H."/>
            <person name="Liu Y."/>
            <person name="Qu J."/>
            <person name="Song X.-Z."/>
            <person name="Zhang L."/>
            <person name="Villasana D."/>
            <person name="Johnson A."/>
            <person name="Liu J."/>
            <person name="Liyanage D."/>
            <person name="Lorensuhewa L."/>
            <person name="Robinson T."/>
            <person name="Song A."/>
            <person name="Song B.-B."/>
            <person name="Dinh H."/>
            <person name="Thornton R."/>
            <person name="Coyle M."/>
            <person name="Francisco L."/>
            <person name="Jackson L."/>
            <person name="Javaid M."/>
            <person name="Korchina V."/>
            <person name="Kovar C."/>
            <person name="Mata R."/>
            <person name="Mathew T."/>
            <person name="Ngo R."/>
            <person name="Nguyen L."/>
            <person name="Nguyen N."/>
            <person name="Okwuonu G."/>
            <person name="Ongeri F."/>
            <person name="Pham C."/>
            <person name="Simmons D."/>
            <person name="Wilczek-Boney K."/>
            <person name="Hale W."/>
            <person name="Jakkamsetti A."/>
            <person name="Pham P."/>
            <person name="Ruth R."/>
            <person name="San Lucas F."/>
            <person name="Warren J."/>
            <person name="Zhang J."/>
            <person name="Zhao Z."/>
            <person name="Zhou C."/>
            <person name="Zhu D."/>
            <person name="Lee S."/>
            <person name="Bess C."/>
            <person name="Blankenburg K."/>
            <person name="Forbes L."/>
            <person name="Fu Q."/>
            <person name="Gubbala S."/>
            <person name="Hirani K."/>
            <person name="Jayaseelan J.C."/>
            <person name="Lara F."/>
            <person name="Munidasa M."/>
            <person name="Palculict T."/>
            <person name="Patil S."/>
            <person name="Pu L.-L."/>
            <person name="Saada N."/>
            <person name="Tang L."/>
            <person name="Weissenberger G."/>
            <person name="Zhu Y."/>
            <person name="Hemphill L."/>
            <person name="Shang Y."/>
            <person name="Youmans B."/>
            <person name="Ayvaz T."/>
            <person name="Ross M."/>
            <person name="Santibanez J."/>
            <person name="Aqrawi P."/>
            <person name="Gross S."/>
            <person name="Joshi V."/>
            <person name="Fowler G."/>
            <person name="Nazareth L."/>
            <person name="Reid J."/>
            <person name="Worley K."/>
            <person name="Petrosino J."/>
            <person name="Highlander S."/>
            <person name="Gibbs R."/>
        </authorList>
    </citation>
    <scope>NUCLEOTIDE SEQUENCE [LARGE SCALE GENOMIC DNA]</scope>
    <source>
        <strain evidence="3 4">JV-V03</strain>
    </source>
</reference>
<dbReference type="Proteomes" id="UP000003672">
    <property type="component" value="Unassembled WGS sequence"/>
</dbReference>
<accession>A0AA87A558</accession>
<feature type="chain" id="PRO_5041690454" description="Lipoprotein" evidence="2">
    <location>
        <begin position="26"/>
        <end position="176"/>
    </location>
</feature>
<evidence type="ECO:0000256" key="1">
    <source>
        <dbReference type="SAM" id="MobiDB-lite"/>
    </source>
</evidence>
<dbReference type="PROSITE" id="PS51257">
    <property type="entry name" value="PROKAR_LIPOPROTEIN"/>
    <property type="match status" value="1"/>
</dbReference>
<organism evidence="3 4">
    <name type="scientific">Lactobacillus paragasseri JV-V03</name>
    <dbReference type="NCBI Taxonomy" id="525326"/>
    <lineage>
        <taxon>Bacteria</taxon>
        <taxon>Bacillati</taxon>
        <taxon>Bacillota</taxon>
        <taxon>Bacilli</taxon>
        <taxon>Lactobacillales</taxon>
        <taxon>Lactobacillaceae</taxon>
        <taxon>Lactobacillus</taxon>
    </lineage>
</organism>
<dbReference type="RefSeq" id="WP_003649159.1">
    <property type="nucleotide sequence ID" value="NZ_CP040500.1"/>
</dbReference>
<evidence type="ECO:0000256" key="2">
    <source>
        <dbReference type="SAM" id="SignalP"/>
    </source>
</evidence>
<evidence type="ECO:0008006" key="5">
    <source>
        <dbReference type="Google" id="ProtNLM"/>
    </source>
</evidence>
<evidence type="ECO:0000313" key="4">
    <source>
        <dbReference type="Proteomes" id="UP000003672"/>
    </source>
</evidence>
<feature type="compositionally biased region" description="Polar residues" evidence="1">
    <location>
        <begin position="26"/>
        <end position="39"/>
    </location>
</feature>
<keyword evidence="2" id="KW-0732">Signal</keyword>